<dbReference type="PANTHER" id="PTHR46594:SF4">
    <property type="entry name" value="P-TYPE CATION-TRANSPORTING ATPASE"/>
    <property type="match status" value="1"/>
</dbReference>
<dbReference type="InterPro" id="IPR036412">
    <property type="entry name" value="HAD-like_sf"/>
</dbReference>
<keyword evidence="10 15" id="KW-1133">Transmembrane helix</keyword>
<evidence type="ECO:0000256" key="2">
    <source>
        <dbReference type="ARBA" id="ARBA00012517"/>
    </source>
</evidence>
<reference evidence="16 17" key="2">
    <citation type="submission" date="2018-11" db="EMBL/GenBank/DDBJ databases">
        <authorList>
            <consortium name="Pathogen Informatics"/>
        </authorList>
    </citation>
    <scope>NUCLEOTIDE SEQUENCE [LARGE SCALE GENOMIC DNA]</scope>
</reference>
<dbReference type="GO" id="GO:0140581">
    <property type="term" value="F:P-type monovalent copper transporter activity"/>
    <property type="evidence" value="ECO:0007669"/>
    <property type="project" value="UniProtKB-EC"/>
</dbReference>
<keyword evidence="6" id="KW-0547">Nucleotide-binding</keyword>
<keyword evidence="4 15" id="KW-0812">Transmembrane</keyword>
<evidence type="ECO:0000256" key="9">
    <source>
        <dbReference type="ARBA" id="ARBA00022967"/>
    </source>
</evidence>
<evidence type="ECO:0000256" key="4">
    <source>
        <dbReference type="ARBA" id="ARBA00022692"/>
    </source>
</evidence>
<dbReference type="GO" id="GO:0016020">
    <property type="term" value="C:membrane"/>
    <property type="evidence" value="ECO:0007669"/>
    <property type="project" value="InterPro"/>
</dbReference>
<comment type="subcellular location">
    <subcellularLocation>
        <location evidence="1">Endomembrane system</location>
        <topology evidence="1">Multi-pass membrane protein</topology>
    </subcellularLocation>
</comment>
<dbReference type="NCBIfam" id="TIGR01494">
    <property type="entry name" value="ATPase_P-type"/>
    <property type="match status" value="1"/>
</dbReference>
<dbReference type="OrthoDB" id="6286855at2759"/>
<dbReference type="Gene3D" id="3.40.50.1000">
    <property type="entry name" value="HAD superfamily/HAD-like"/>
    <property type="match status" value="1"/>
</dbReference>
<proteinExistence type="predicted"/>
<dbReference type="InterPro" id="IPR023214">
    <property type="entry name" value="HAD_sf"/>
</dbReference>
<keyword evidence="12" id="KW-0406">Ion transport</keyword>
<dbReference type="FunFam" id="3.40.50.1000:FF:000144">
    <property type="entry name" value="copper-transporting ATPase 1 isoform X2"/>
    <property type="match status" value="1"/>
</dbReference>
<gene>
    <name evidence="16" type="ORF">HNAJ_LOCUS1364</name>
</gene>
<keyword evidence="17" id="KW-1185">Reference proteome</keyword>
<name>A0A158QH32_RODNA</name>
<dbReference type="Pfam" id="PF00702">
    <property type="entry name" value="Hydrolase"/>
    <property type="match status" value="1"/>
</dbReference>
<dbReference type="Gene3D" id="3.40.1110.10">
    <property type="entry name" value="Calcium-transporting ATPase, cytoplasmic domain N"/>
    <property type="match status" value="1"/>
</dbReference>
<dbReference type="WBParaSite" id="HNAJ_0000136501-mRNA-1">
    <property type="protein sequence ID" value="HNAJ_0000136501-mRNA-1"/>
    <property type="gene ID" value="HNAJ_0000136501"/>
</dbReference>
<keyword evidence="9" id="KW-1278">Translocase</keyword>
<dbReference type="SUPFAM" id="SSF56784">
    <property type="entry name" value="HAD-like"/>
    <property type="match status" value="1"/>
</dbReference>
<evidence type="ECO:0000256" key="15">
    <source>
        <dbReference type="SAM" id="Phobius"/>
    </source>
</evidence>
<dbReference type="GO" id="GO:0005524">
    <property type="term" value="F:ATP binding"/>
    <property type="evidence" value="ECO:0007669"/>
    <property type="project" value="UniProtKB-KW"/>
</dbReference>
<organism evidence="18">
    <name type="scientific">Rodentolepis nana</name>
    <name type="common">Dwarf tapeworm</name>
    <name type="synonym">Hymenolepis nana</name>
    <dbReference type="NCBI Taxonomy" id="102285"/>
    <lineage>
        <taxon>Eukaryota</taxon>
        <taxon>Metazoa</taxon>
        <taxon>Spiralia</taxon>
        <taxon>Lophotrochozoa</taxon>
        <taxon>Platyhelminthes</taxon>
        <taxon>Cestoda</taxon>
        <taxon>Eucestoda</taxon>
        <taxon>Cyclophyllidea</taxon>
        <taxon>Hymenolepididae</taxon>
        <taxon>Rodentolepis</taxon>
    </lineage>
</organism>
<dbReference type="Proteomes" id="UP000278807">
    <property type="component" value="Unassembled WGS sequence"/>
</dbReference>
<keyword evidence="3" id="KW-0813">Transport</keyword>
<evidence type="ECO:0000256" key="3">
    <source>
        <dbReference type="ARBA" id="ARBA00022448"/>
    </source>
</evidence>
<evidence type="ECO:0000313" key="18">
    <source>
        <dbReference type="WBParaSite" id="HNAJ_0000136501-mRNA-1"/>
    </source>
</evidence>
<feature type="transmembrane region" description="Helical" evidence="15">
    <location>
        <begin position="286"/>
        <end position="307"/>
    </location>
</feature>
<dbReference type="PRINTS" id="PR00119">
    <property type="entry name" value="CATATPASE"/>
</dbReference>
<protein>
    <recommendedName>
        <fullName evidence="2">P-type Cu(+) transporter</fullName>
        <ecNumber evidence="2">7.2.2.8</ecNumber>
    </recommendedName>
</protein>
<evidence type="ECO:0000256" key="11">
    <source>
        <dbReference type="ARBA" id="ARBA00023008"/>
    </source>
</evidence>
<keyword evidence="8" id="KW-0067">ATP-binding</keyword>
<dbReference type="EC" id="7.2.2.8" evidence="2"/>
<keyword evidence="13 15" id="KW-0472">Membrane</keyword>
<dbReference type="STRING" id="102285.A0A158QH32"/>
<evidence type="ECO:0000313" key="17">
    <source>
        <dbReference type="Proteomes" id="UP000278807"/>
    </source>
</evidence>
<evidence type="ECO:0000256" key="7">
    <source>
        <dbReference type="ARBA" id="ARBA00022796"/>
    </source>
</evidence>
<feature type="compositionally biased region" description="Basic and acidic residues" evidence="14">
    <location>
        <begin position="390"/>
        <end position="400"/>
    </location>
</feature>
<evidence type="ECO:0000256" key="5">
    <source>
        <dbReference type="ARBA" id="ARBA00022723"/>
    </source>
</evidence>
<evidence type="ECO:0000256" key="6">
    <source>
        <dbReference type="ARBA" id="ARBA00022741"/>
    </source>
</evidence>
<dbReference type="AlphaFoldDB" id="A0A158QH32"/>
<feature type="transmembrane region" description="Helical" evidence="15">
    <location>
        <begin position="313"/>
        <end position="336"/>
    </location>
</feature>
<dbReference type="GO" id="GO:0016887">
    <property type="term" value="F:ATP hydrolysis activity"/>
    <property type="evidence" value="ECO:0007669"/>
    <property type="project" value="InterPro"/>
</dbReference>
<dbReference type="EMBL" id="UZAE01000520">
    <property type="protein sequence ID" value="VDN97223.1"/>
    <property type="molecule type" value="Genomic_DNA"/>
</dbReference>
<dbReference type="InterPro" id="IPR018303">
    <property type="entry name" value="ATPase_P-typ_P_site"/>
</dbReference>
<evidence type="ECO:0000256" key="12">
    <source>
        <dbReference type="ARBA" id="ARBA00023065"/>
    </source>
</evidence>
<dbReference type="PANTHER" id="PTHR46594">
    <property type="entry name" value="P-TYPE CATION-TRANSPORTING ATPASE"/>
    <property type="match status" value="1"/>
</dbReference>
<evidence type="ECO:0000256" key="8">
    <source>
        <dbReference type="ARBA" id="ARBA00022840"/>
    </source>
</evidence>
<dbReference type="GO" id="GO:0012505">
    <property type="term" value="C:endomembrane system"/>
    <property type="evidence" value="ECO:0007669"/>
    <property type="project" value="UniProtKB-SubCell"/>
</dbReference>
<dbReference type="InterPro" id="IPR001757">
    <property type="entry name" value="P_typ_ATPase"/>
</dbReference>
<keyword evidence="5" id="KW-0479">Metal-binding</keyword>
<evidence type="ECO:0000256" key="14">
    <source>
        <dbReference type="SAM" id="MobiDB-lite"/>
    </source>
</evidence>
<evidence type="ECO:0000256" key="13">
    <source>
        <dbReference type="ARBA" id="ARBA00023136"/>
    </source>
</evidence>
<dbReference type="GO" id="GO:0046872">
    <property type="term" value="F:metal ion binding"/>
    <property type="evidence" value="ECO:0007669"/>
    <property type="project" value="UniProtKB-KW"/>
</dbReference>
<feature type="transmembrane region" description="Helical" evidence="15">
    <location>
        <begin position="97"/>
        <end position="119"/>
    </location>
</feature>
<evidence type="ECO:0000256" key="10">
    <source>
        <dbReference type="ARBA" id="ARBA00022989"/>
    </source>
</evidence>
<evidence type="ECO:0000256" key="1">
    <source>
        <dbReference type="ARBA" id="ARBA00004127"/>
    </source>
</evidence>
<reference evidence="18" key="1">
    <citation type="submission" date="2016-04" db="UniProtKB">
        <authorList>
            <consortium name="WormBaseParasite"/>
        </authorList>
    </citation>
    <scope>IDENTIFICATION</scope>
</reference>
<sequence>MHPPQILLDHAFRVAVNVLTIACPCSLGLATPTAVMVGTGVGALHGILIKGGQPLENLRKVTTMLFDKTGTITMGRPQLSRITILVSSMSSTVSRLIFLHIDLLFVLVPGLVLLLALLFTNKVTMPQNDLTSLLRRDEDEGRTVVYAAIDGHLIALLTIADPIKPEAALTVAALKVMGIHVALLTGDNTRSAISIAKKVGIREVYSEVVPAQKALRVKQIQNQIVAMVGDGINDSPALAQANVGIAIGCGADVAVETADVVLVRNNLVDVVAAISLSRVTVRRIRLNFCAAIFYNAIAIPIAMGFLSPIGIELAPWMASAAMATSSITVVCLSLLLKRWKKPTEASLVSQKYVRLLSNSGLTYDQVVTRIHLPVGDMVPVNTTNSTNTRQKKDEVSSNPF</sequence>
<keyword evidence="11" id="KW-0186">Copper</keyword>
<dbReference type="InterPro" id="IPR023299">
    <property type="entry name" value="ATPase_P-typ_cyto_dom_N"/>
</dbReference>
<dbReference type="PRINTS" id="PR00120">
    <property type="entry name" value="HATPASE"/>
</dbReference>
<feature type="region of interest" description="Disordered" evidence="14">
    <location>
        <begin position="381"/>
        <end position="400"/>
    </location>
</feature>
<keyword evidence="7" id="KW-0187">Copper transport</keyword>
<dbReference type="PROSITE" id="PS00154">
    <property type="entry name" value="ATPASE_E1_E2"/>
    <property type="match status" value="1"/>
</dbReference>
<evidence type="ECO:0000313" key="16">
    <source>
        <dbReference type="EMBL" id="VDN97223.1"/>
    </source>
</evidence>
<accession>A0A158QH32</accession>